<dbReference type="Pfam" id="PF01804">
    <property type="entry name" value="Penicil_amidase"/>
    <property type="match status" value="1"/>
</dbReference>
<dbReference type="SUPFAM" id="SSF56235">
    <property type="entry name" value="N-terminal nucleophile aminohydrolases (Ntn hydrolases)"/>
    <property type="match status" value="1"/>
</dbReference>
<feature type="binding site" evidence="5">
    <location>
        <position position="324"/>
    </location>
    <ligand>
        <name>Ca(2+)</name>
        <dbReference type="ChEBI" id="CHEBI:29108"/>
    </ligand>
</feature>
<dbReference type="InterPro" id="IPR023343">
    <property type="entry name" value="Penicillin_amidase_dom1"/>
</dbReference>
<dbReference type="PANTHER" id="PTHR34218:SF4">
    <property type="entry name" value="ACYL-HOMOSERINE LACTONE ACYLASE QUIP"/>
    <property type="match status" value="1"/>
</dbReference>
<dbReference type="PIRSF" id="PIRSF001227">
    <property type="entry name" value="Pen_acylase"/>
    <property type="match status" value="1"/>
</dbReference>
<keyword evidence="2" id="KW-0378">Hydrolase</keyword>
<dbReference type="GO" id="GO:0016811">
    <property type="term" value="F:hydrolase activity, acting on carbon-nitrogen (but not peptide) bonds, in linear amides"/>
    <property type="evidence" value="ECO:0007669"/>
    <property type="project" value="InterPro"/>
</dbReference>
<comment type="cofactor">
    <cofactor evidence="5">
        <name>Ca(2+)</name>
        <dbReference type="ChEBI" id="CHEBI:29108"/>
    </cofactor>
    <text evidence="5">Binds 1 Ca(2+) ion per dimer.</text>
</comment>
<gene>
    <name evidence="6" type="ORF">GJ700_09785</name>
</gene>
<keyword evidence="5" id="KW-0106">Calcium</keyword>
<dbReference type="InterPro" id="IPR043146">
    <property type="entry name" value="Penicillin_amidase_N_B-knob"/>
</dbReference>
<dbReference type="Gene3D" id="1.10.439.10">
    <property type="entry name" value="Penicillin Amidohydrolase, domain 1"/>
    <property type="match status" value="1"/>
</dbReference>
<proteinExistence type="inferred from homology"/>
<keyword evidence="7" id="KW-1185">Reference proteome</keyword>
<reference evidence="6 7" key="1">
    <citation type="submission" date="2019-11" db="EMBL/GenBank/DDBJ databases">
        <title>Novel species isolated from a subtropical stream in China.</title>
        <authorList>
            <person name="Lu H."/>
        </authorList>
    </citation>
    <scope>NUCLEOTIDE SEQUENCE [LARGE SCALE GENOMIC DNA]</scope>
    <source>
        <strain evidence="6 7">FT92W</strain>
    </source>
</reference>
<comment type="caution">
    <text evidence="6">The sequence shown here is derived from an EMBL/GenBank/DDBJ whole genome shotgun (WGS) entry which is preliminary data.</text>
</comment>
<dbReference type="InterPro" id="IPR029055">
    <property type="entry name" value="Ntn_hydrolases_N"/>
</dbReference>
<dbReference type="InterPro" id="IPR002692">
    <property type="entry name" value="S45"/>
</dbReference>
<name>A0A7X2LTH8_9BURK</name>
<dbReference type="Gene3D" id="3.60.20.10">
    <property type="entry name" value="Glutamine Phosphoribosylpyrophosphate, subunit 1, domain 1"/>
    <property type="match status" value="1"/>
</dbReference>
<dbReference type="RefSeq" id="WP_154373121.1">
    <property type="nucleotide sequence ID" value="NZ_WKJJ01000005.1"/>
</dbReference>
<evidence type="ECO:0000313" key="6">
    <source>
        <dbReference type="EMBL" id="MRV72002.1"/>
    </source>
</evidence>
<dbReference type="InterPro" id="IPR043147">
    <property type="entry name" value="Penicillin_amidase_A-knob"/>
</dbReference>
<sequence length="817" mass="90253">MRNLLLRFAALFGLLLAAAAVYFGSTWGGGLPALRGGLTVQGIGGEVRIRRDQYGIAQIASPHDNDVFFGIGYAHAQDRLWQLELQRRLAQGRLSEVLGRDTLRLDAQMRTLDLYAAARTDWEALAPEARASLTAYRAGINAFMAASTSLPIEFNVLGIRPEPWTELDSLAWSKVFALSLANNMGSEITRLLAKPYLTEARETALFGTPDRSSPVTASGPERNDGMAALHALLGQKQQLEQQLQIGGQFVGSNAWVVSGKLTDDGRAYLANDPHLGLQIPSLWYIAGLQGDHLHASGMTIVGLPVVIFGRNQDIAWGGTNMMADVQDLYFERINPANPRQYWHDGAWREFAIRRHEIRVRPDFPVALREELKPVQVEVRHTVRGPVVSDAFGLSDQPVSLRWTALDPGDTSYEAFYRLNYATGWHSFNAALRHHAAPALNFLYVDKQGNIGYLGAGKIPVRAAGQGQVPLDGGAGDSRWTGYIPFEALPRSFNPDKGYIVSANNRVVDDSYPYFISSDWAPPARANRIDQLIKSKVQQGKPLTQRDLESMQIDTVSFDAARLVAILRSTPMATERQRQAQAHVARWDGNMAAGSPAASIFMTWSRRLRTELYGELFKAPLGRERETDLLKGAYMGISHGRLADALAPGNAVWCTHDRTGPRSCDAIVRRALDTAIADLDKLAGSDMDGWAWGKIHHAVYAHRPFSDVKFAKWLFEKRVARGGGPDTVDVSNTAFREAEGYEQTFGASFRQIIGFSARDVVHRYINPTGQSGNVFSTHYDDMVQSFHAGQYLDETRRATVDELVLTPARPGSAQSPRE</sequence>
<dbReference type="GO" id="GO:0017000">
    <property type="term" value="P:antibiotic biosynthetic process"/>
    <property type="evidence" value="ECO:0007669"/>
    <property type="project" value="InterPro"/>
</dbReference>
<comment type="similarity">
    <text evidence="1">Belongs to the peptidase S45 family.</text>
</comment>
<evidence type="ECO:0000256" key="3">
    <source>
        <dbReference type="ARBA" id="ARBA00023145"/>
    </source>
</evidence>
<dbReference type="GO" id="GO:0046872">
    <property type="term" value="F:metal ion binding"/>
    <property type="evidence" value="ECO:0007669"/>
    <property type="project" value="UniProtKB-KW"/>
</dbReference>
<dbReference type="EMBL" id="WKJJ01000005">
    <property type="protein sequence ID" value="MRV72002.1"/>
    <property type="molecule type" value="Genomic_DNA"/>
</dbReference>
<feature type="active site" description="Nucleophile" evidence="4">
    <location>
        <position position="252"/>
    </location>
</feature>
<feature type="binding site" evidence="5">
    <location>
        <position position="327"/>
    </location>
    <ligand>
        <name>Ca(2+)</name>
        <dbReference type="ChEBI" id="CHEBI:29108"/>
    </ligand>
</feature>
<dbReference type="Proteomes" id="UP000446768">
    <property type="component" value="Unassembled WGS sequence"/>
</dbReference>
<evidence type="ECO:0000256" key="4">
    <source>
        <dbReference type="PIRSR" id="PIRSR001227-1"/>
    </source>
</evidence>
<organism evidence="6 7">
    <name type="scientific">Pseudoduganella rivuli</name>
    <dbReference type="NCBI Taxonomy" id="2666085"/>
    <lineage>
        <taxon>Bacteria</taxon>
        <taxon>Pseudomonadati</taxon>
        <taxon>Pseudomonadota</taxon>
        <taxon>Betaproteobacteria</taxon>
        <taxon>Burkholderiales</taxon>
        <taxon>Oxalobacteraceae</taxon>
        <taxon>Telluria group</taxon>
        <taxon>Pseudoduganella</taxon>
    </lineage>
</organism>
<evidence type="ECO:0000256" key="5">
    <source>
        <dbReference type="PIRSR" id="PIRSR001227-2"/>
    </source>
</evidence>
<dbReference type="AlphaFoldDB" id="A0A7X2LTH8"/>
<dbReference type="PANTHER" id="PTHR34218">
    <property type="entry name" value="PEPTIDASE S45 PENICILLIN AMIDASE"/>
    <property type="match status" value="1"/>
</dbReference>
<dbReference type="Gene3D" id="1.10.1400.10">
    <property type="match status" value="1"/>
</dbReference>
<evidence type="ECO:0000256" key="2">
    <source>
        <dbReference type="ARBA" id="ARBA00022801"/>
    </source>
</evidence>
<accession>A0A7X2LTH8</accession>
<dbReference type="Gene3D" id="2.30.120.10">
    <property type="match status" value="1"/>
</dbReference>
<evidence type="ECO:0000256" key="1">
    <source>
        <dbReference type="ARBA" id="ARBA00006586"/>
    </source>
</evidence>
<dbReference type="InterPro" id="IPR014395">
    <property type="entry name" value="Pen/GL7ACA/AHL_acylase"/>
</dbReference>
<dbReference type="CDD" id="cd03747">
    <property type="entry name" value="Ntn_PGA_like"/>
    <property type="match status" value="1"/>
</dbReference>
<keyword evidence="3" id="KW-0865">Zymogen</keyword>
<keyword evidence="5" id="KW-0479">Metal-binding</keyword>
<protein>
    <submittedName>
        <fullName evidence="6">Penicillin acylase family protein</fullName>
    </submittedName>
</protein>
<evidence type="ECO:0000313" key="7">
    <source>
        <dbReference type="Proteomes" id="UP000446768"/>
    </source>
</evidence>